<evidence type="ECO:0000256" key="1">
    <source>
        <dbReference type="SAM" id="SignalP"/>
    </source>
</evidence>
<proteinExistence type="predicted"/>
<name>S0FN66_RUMCE</name>
<evidence type="ECO:0000313" key="2">
    <source>
        <dbReference type="EMBL" id="EMS71801.1"/>
    </source>
</evidence>
<protein>
    <recommendedName>
        <fullName evidence="4">DUF4359 domain-containing protein</fullName>
    </recommendedName>
</protein>
<evidence type="ECO:0008006" key="4">
    <source>
        <dbReference type="Google" id="ProtNLM"/>
    </source>
</evidence>
<dbReference type="Proteomes" id="UP000014155">
    <property type="component" value="Unassembled WGS sequence"/>
</dbReference>
<feature type="chain" id="PRO_5004497208" description="DUF4359 domain-containing protein" evidence="1">
    <location>
        <begin position="24"/>
        <end position="95"/>
    </location>
</feature>
<dbReference type="RefSeq" id="WP_004625782.1">
    <property type="nucleotide sequence ID" value="NZ_AORV01000033.1"/>
</dbReference>
<dbReference type="AlphaFoldDB" id="S0FN66"/>
<keyword evidence="3" id="KW-1185">Reference proteome</keyword>
<keyword evidence="1" id="KW-0732">Signal</keyword>
<dbReference type="Pfam" id="PF14271">
    <property type="entry name" value="DUF4359"/>
    <property type="match status" value="1"/>
</dbReference>
<evidence type="ECO:0000313" key="3">
    <source>
        <dbReference type="Proteomes" id="UP000014155"/>
    </source>
</evidence>
<dbReference type="STRING" id="1195236.CTER_2268"/>
<dbReference type="EMBL" id="AORV01000033">
    <property type="protein sequence ID" value="EMS71801.1"/>
    <property type="molecule type" value="Genomic_DNA"/>
</dbReference>
<reference evidence="2 3" key="1">
    <citation type="journal article" date="2013" name="Genome Announc.">
        <title>Draft Genome Sequence of the Cellulolytic, Mesophilic, Anaerobic Bacterium Clostridium termitidis Strain CT1112 (DSM 5398).</title>
        <authorList>
            <person name="Lal S."/>
            <person name="Ramachandran U."/>
            <person name="Zhang X."/>
            <person name="Munir R."/>
            <person name="Sparling R."/>
            <person name="Levin D.B."/>
        </authorList>
    </citation>
    <scope>NUCLEOTIDE SEQUENCE [LARGE SCALE GENOMIC DNA]</scope>
    <source>
        <strain evidence="2 3">CT1112</strain>
    </source>
</reference>
<accession>S0FN66</accession>
<dbReference type="PATRIC" id="fig|1195236.3.peg.2571"/>
<feature type="signal peptide" evidence="1">
    <location>
        <begin position="1"/>
        <end position="23"/>
    </location>
</feature>
<organism evidence="2 3">
    <name type="scientific">Ruminiclostridium cellobioparum subsp. termitidis CT1112</name>
    <dbReference type="NCBI Taxonomy" id="1195236"/>
    <lineage>
        <taxon>Bacteria</taxon>
        <taxon>Bacillati</taxon>
        <taxon>Bacillota</taxon>
        <taxon>Clostridia</taxon>
        <taxon>Eubacteriales</taxon>
        <taxon>Oscillospiraceae</taxon>
        <taxon>Ruminiclostridium</taxon>
    </lineage>
</organism>
<dbReference type="InterPro" id="IPR025578">
    <property type="entry name" value="DUF4359"/>
</dbReference>
<sequence length="95" mass="10783">MKKFLAIIVILIFILALTNPSQADYNSWVNGRLADQLNYNSQGTLGKAISKISDLLVEPVTERHNYVLFSTYETKLANTQITKTLGIFKFFINLK</sequence>
<comment type="caution">
    <text evidence="2">The sequence shown here is derived from an EMBL/GenBank/DDBJ whole genome shotgun (WGS) entry which is preliminary data.</text>
</comment>
<gene>
    <name evidence="2" type="ORF">CTER_2268</name>
</gene>